<evidence type="ECO:0000313" key="3">
    <source>
        <dbReference type="EMBL" id="KAJ7966541.1"/>
    </source>
</evidence>
<proteinExistence type="inferred from homology"/>
<dbReference type="Proteomes" id="UP001163823">
    <property type="component" value="Chromosome 6"/>
</dbReference>
<comment type="caution">
    <text evidence="3">The sequence shown here is derived from an EMBL/GenBank/DDBJ whole genome shotgun (WGS) entry which is preliminary data.</text>
</comment>
<feature type="domain" description="LOB" evidence="2">
    <location>
        <begin position="1"/>
        <end position="107"/>
    </location>
</feature>
<dbReference type="GO" id="GO:0010468">
    <property type="term" value="P:regulation of gene expression"/>
    <property type="evidence" value="ECO:0007669"/>
    <property type="project" value="TreeGrafter"/>
</dbReference>
<keyword evidence="4" id="KW-1185">Reference proteome</keyword>
<sequence length="182" mass="20299">MSCNGCRVLRKGCSDTCTLRSCLHWIDSPESQGHATLFLARFFGRSDLMAFISSVSESKRPALFQSLLFEACGRTVNPVNGAVGLLWSGNWHVCQAAVETVFSGGFPRPLPEIISTPILNESTEPFYQQSWPIMVREMNLFDLSLTRNHMRGGSVRKSPTTSFASKESEMTKETKKLLNLFV</sequence>
<accession>A0AAD7LZW1</accession>
<evidence type="ECO:0000259" key="2">
    <source>
        <dbReference type="PROSITE" id="PS50891"/>
    </source>
</evidence>
<dbReference type="KEGG" id="qsa:O6P43_015999"/>
<gene>
    <name evidence="3" type="ORF">O6P43_015999</name>
</gene>
<dbReference type="PANTHER" id="PTHR31304">
    <property type="entry name" value="LOB DOMAIN-CONTAINING PROTEIN 38"/>
    <property type="match status" value="1"/>
</dbReference>
<dbReference type="PANTHER" id="PTHR31304:SF1">
    <property type="entry name" value="LOB DOMAIN-CONTAINING PROTEIN 39"/>
    <property type="match status" value="1"/>
</dbReference>
<organism evidence="3 4">
    <name type="scientific">Quillaja saponaria</name>
    <name type="common">Soap bark tree</name>
    <dbReference type="NCBI Taxonomy" id="32244"/>
    <lineage>
        <taxon>Eukaryota</taxon>
        <taxon>Viridiplantae</taxon>
        <taxon>Streptophyta</taxon>
        <taxon>Embryophyta</taxon>
        <taxon>Tracheophyta</taxon>
        <taxon>Spermatophyta</taxon>
        <taxon>Magnoliopsida</taxon>
        <taxon>eudicotyledons</taxon>
        <taxon>Gunneridae</taxon>
        <taxon>Pentapetalae</taxon>
        <taxon>rosids</taxon>
        <taxon>fabids</taxon>
        <taxon>Fabales</taxon>
        <taxon>Quillajaceae</taxon>
        <taxon>Quillaja</taxon>
    </lineage>
</organism>
<reference evidence="3" key="1">
    <citation type="journal article" date="2023" name="Science">
        <title>Elucidation of the pathway for biosynthesis of saponin adjuvants from the soapbark tree.</title>
        <authorList>
            <person name="Reed J."/>
            <person name="Orme A."/>
            <person name="El-Demerdash A."/>
            <person name="Owen C."/>
            <person name="Martin L.B.B."/>
            <person name="Misra R.C."/>
            <person name="Kikuchi S."/>
            <person name="Rejzek M."/>
            <person name="Martin A.C."/>
            <person name="Harkess A."/>
            <person name="Leebens-Mack J."/>
            <person name="Louveau T."/>
            <person name="Stephenson M.J."/>
            <person name="Osbourn A."/>
        </authorList>
    </citation>
    <scope>NUCLEOTIDE SEQUENCE</scope>
    <source>
        <strain evidence="3">S10</strain>
    </source>
</reference>
<name>A0AAD7LZW1_QUISA</name>
<dbReference type="EMBL" id="JARAOO010000006">
    <property type="protein sequence ID" value="KAJ7966541.1"/>
    <property type="molecule type" value="Genomic_DNA"/>
</dbReference>
<comment type="similarity">
    <text evidence="1">Belongs to the LOB domain-containing protein family.</text>
</comment>
<dbReference type="Pfam" id="PF03195">
    <property type="entry name" value="LOB"/>
    <property type="match status" value="1"/>
</dbReference>
<dbReference type="InterPro" id="IPR004883">
    <property type="entry name" value="LOB"/>
</dbReference>
<evidence type="ECO:0000256" key="1">
    <source>
        <dbReference type="ARBA" id="ARBA00005474"/>
    </source>
</evidence>
<dbReference type="PROSITE" id="PS50891">
    <property type="entry name" value="LOB"/>
    <property type="match status" value="1"/>
</dbReference>
<evidence type="ECO:0000313" key="4">
    <source>
        <dbReference type="Proteomes" id="UP001163823"/>
    </source>
</evidence>
<protein>
    <submittedName>
        <fullName evidence="3">LOB domain-containing protein</fullName>
    </submittedName>
</protein>
<dbReference type="AlphaFoldDB" id="A0AAD7LZW1"/>